<evidence type="ECO:0000313" key="2">
    <source>
        <dbReference type="Proteomes" id="UP000053235"/>
    </source>
</evidence>
<dbReference type="Proteomes" id="UP000053235">
    <property type="component" value="Unassembled WGS sequence"/>
</dbReference>
<sequence>MFFNKLWMFGTSPNMTPEEKMGFVSRLRPLIRAVILLFHQEFAGGKTSLLLG</sequence>
<name>A0A0M7A4J2_9HYPH</name>
<organism evidence="1 2">
    <name type="scientific">Roseibium alexandrii</name>
    <dbReference type="NCBI Taxonomy" id="388408"/>
    <lineage>
        <taxon>Bacteria</taxon>
        <taxon>Pseudomonadati</taxon>
        <taxon>Pseudomonadota</taxon>
        <taxon>Alphaproteobacteria</taxon>
        <taxon>Hyphomicrobiales</taxon>
        <taxon>Stappiaceae</taxon>
        <taxon>Roseibium</taxon>
    </lineage>
</organism>
<protein>
    <submittedName>
        <fullName evidence="1">Uncharacterized protein</fullName>
    </submittedName>
</protein>
<keyword evidence="2" id="KW-1185">Reference proteome</keyword>
<evidence type="ECO:0000313" key="1">
    <source>
        <dbReference type="EMBL" id="CTQ70025.1"/>
    </source>
</evidence>
<proteinExistence type="predicted"/>
<gene>
    <name evidence="1" type="ORF">LAX5112_02325</name>
</gene>
<dbReference type="AlphaFoldDB" id="A0A0M7A4J2"/>
<dbReference type="EMBL" id="CXWD01000008">
    <property type="protein sequence ID" value="CTQ70025.1"/>
    <property type="molecule type" value="Genomic_DNA"/>
</dbReference>
<reference evidence="2" key="1">
    <citation type="submission" date="2015-07" db="EMBL/GenBank/DDBJ databases">
        <authorList>
            <person name="Rodrigo-Torres Lidia"/>
            <person name="Arahal R.David."/>
        </authorList>
    </citation>
    <scope>NUCLEOTIDE SEQUENCE [LARGE SCALE GENOMIC DNA]</scope>
    <source>
        <strain evidence="2">CECT 5112</strain>
    </source>
</reference>
<accession>A0A0M7A4J2</accession>